<accession>A0A5B3GP34</accession>
<protein>
    <submittedName>
        <fullName evidence="1">Uncharacterized protein</fullName>
    </submittedName>
</protein>
<name>A0A5B3GP34_9BACT</name>
<proteinExistence type="predicted"/>
<dbReference type="Proteomes" id="UP000322940">
    <property type="component" value="Unassembled WGS sequence"/>
</dbReference>
<gene>
    <name evidence="1" type="ORF">F2Y10_15355</name>
</gene>
<organism evidence="1 2">
    <name type="scientific">Alistipes onderdonkii</name>
    <dbReference type="NCBI Taxonomy" id="328813"/>
    <lineage>
        <taxon>Bacteria</taxon>
        <taxon>Pseudomonadati</taxon>
        <taxon>Bacteroidota</taxon>
        <taxon>Bacteroidia</taxon>
        <taxon>Bacteroidales</taxon>
        <taxon>Rikenellaceae</taxon>
        <taxon>Alistipes</taxon>
    </lineage>
</organism>
<comment type="caution">
    <text evidence="1">The sequence shown here is derived from an EMBL/GenBank/DDBJ whole genome shotgun (WGS) entry which is preliminary data.</text>
</comment>
<reference evidence="1 2" key="1">
    <citation type="journal article" date="2019" name="Nat. Med.">
        <title>A library of human gut bacterial isolates paired with longitudinal multiomics data enables mechanistic microbiome research.</title>
        <authorList>
            <person name="Poyet M."/>
            <person name="Groussin M."/>
            <person name="Gibbons S.M."/>
            <person name="Avila-Pacheco J."/>
            <person name="Jiang X."/>
            <person name="Kearney S.M."/>
            <person name="Perrotta A.R."/>
            <person name="Berdy B."/>
            <person name="Zhao S."/>
            <person name="Lieberman T.D."/>
            <person name="Swanson P.K."/>
            <person name="Smith M."/>
            <person name="Roesemann S."/>
            <person name="Alexander J.E."/>
            <person name="Rich S.A."/>
            <person name="Livny J."/>
            <person name="Vlamakis H."/>
            <person name="Clish C."/>
            <person name="Bullock K."/>
            <person name="Deik A."/>
            <person name="Scott J."/>
            <person name="Pierce K.A."/>
            <person name="Xavier R.J."/>
            <person name="Alm E.J."/>
        </authorList>
    </citation>
    <scope>NUCLEOTIDE SEQUENCE [LARGE SCALE GENOMIC DNA]</scope>
    <source>
        <strain evidence="1 2">BIOML-A266</strain>
    </source>
</reference>
<dbReference type="AlphaFoldDB" id="A0A5B3GP34"/>
<evidence type="ECO:0000313" key="1">
    <source>
        <dbReference type="EMBL" id="KAA2375287.1"/>
    </source>
</evidence>
<evidence type="ECO:0000313" key="2">
    <source>
        <dbReference type="Proteomes" id="UP000322940"/>
    </source>
</evidence>
<sequence length="75" mass="9146">MRTIVITHDGFWYTIEDWNFARWKLYESTQGRYYCDMHGIKVTFESVEHFLELMYGHSRVGEFVNYEIKIKESGR</sequence>
<dbReference type="EMBL" id="VVXH01000024">
    <property type="protein sequence ID" value="KAA2375287.1"/>
    <property type="molecule type" value="Genomic_DNA"/>
</dbReference>